<proteinExistence type="predicted"/>
<protein>
    <submittedName>
        <fullName evidence="2">Uncharacterized protein LOC106815139</fullName>
    </submittedName>
</protein>
<name>A0ABM1ES87_PRICU</name>
<evidence type="ECO:0000313" key="2">
    <source>
        <dbReference type="RefSeq" id="XP_014675058.1"/>
    </source>
</evidence>
<gene>
    <name evidence="2" type="primary">LOC106815139</name>
</gene>
<reference evidence="2" key="1">
    <citation type="submission" date="2025-08" db="UniProtKB">
        <authorList>
            <consortium name="RefSeq"/>
        </authorList>
    </citation>
    <scope>IDENTIFICATION</scope>
</reference>
<accession>A0ABM1ES87</accession>
<dbReference type="GeneID" id="106815139"/>
<evidence type="ECO:0000313" key="1">
    <source>
        <dbReference type="Proteomes" id="UP000695022"/>
    </source>
</evidence>
<dbReference type="Proteomes" id="UP000695022">
    <property type="component" value="Unplaced"/>
</dbReference>
<dbReference type="RefSeq" id="XP_014675058.1">
    <property type="nucleotide sequence ID" value="XM_014819572.1"/>
</dbReference>
<keyword evidence="1" id="KW-1185">Reference proteome</keyword>
<organism evidence="1 2">
    <name type="scientific">Priapulus caudatus</name>
    <name type="common">Priapulid worm</name>
    <dbReference type="NCBI Taxonomy" id="37621"/>
    <lineage>
        <taxon>Eukaryota</taxon>
        <taxon>Metazoa</taxon>
        <taxon>Ecdysozoa</taxon>
        <taxon>Scalidophora</taxon>
        <taxon>Priapulida</taxon>
        <taxon>Priapulimorpha</taxon>
        <taxon>Priapulimorphida</taxon>
        <taxon>Priapulidae</taxon>
        <taxon>Priapulus</taxon>
    </lineage>
</organism>
<sequence length="128" mass="14256">MLRKSKPVAEEAVQEARQRATCSAVERQLMLMIEAMRDDVAQNRKILHQLLKGAREGPEYALPAAVKSLLPIASMEDVENIELSLQDTAVETAMIAYLHETGGGSTKEIVRRIMRIPMTTELATQFTC</sequence>